<dbReference type="InterPro" id="IPR057251">
    <property type="entry name" value="FP_C"/>
</dbReference>
<gene>
    <name evidence="2" type="ORF">EEDITHA_LOCUS4320</name>
</gene>
<evidence type="ECO:0000259" key="1">
    <source>
        <dbReference type="Pfam" id="PF25298"/>
    </source>
</evidence>
<dbReference type="EMBL" id="CAKOGL010000007">
    <property type="protein sequence ID" value="CAH2088132.1"/>
    <property type="molecule type" value="Genomic_DNA"/>
</dbReference>
<dbReference type="AlphaFoldDB" id="A0AAU9TRK1"/>
<dbReference type="Proteomes" id="UP001153954">
    <property type="component" value="Unassembled WGS sequence"/>
</dbReference>
<comment type="caution">
    <text evidence="2">The sequence shown here is derived from an EMBL/GenBank/DDBJ whole genome shotgun (WGS) entry which is preliminary data.</text>
</comment>
<sequence>MSRHTRYELRRKCAKCNITALKDGNLSFHRFPLPGRHTLLKARVWAEYCYPTGEWSTEKSLRDLHSQHKMLCKDVTLSLERCHERLDELGVSVTKSESRIKVLEDNQKEVMDLKSTLSQMQSEMNIQAQSALRNEFELAGIPEKPNESLHHIVLLAARKVGVELEDRDIDSISRVGPRILSTSTSQVDAKLPRPVVVRLLRRLTRDQILKAAKSRRNITSADLEIPGNPLKVYFNERLTRENRILFREARIKAKEKGYAYCWTSQGSLFVRQREGKAAIPIRSREDLNRIFFHTT</sequence>
<dbReference type="Pfam" id="PF25298">
    <property type="entry name" value="Baculo_FP_2nd"/>
    <property type="match status" value="1"/>
</dbReference>
<accession>A0AAU9TRK1</accession>
<protein>
    <recommendedName>
        <fullName evidence="1">FP protein C-terminal domain-containing protein</fullName>
    </recommendedName>
</protein>
<name>A0AAU9TRK1_EUPED</name>
<evidence type="ECO:0000313" key="2">
    <source>
        <dbReference type="EMBL" id="CAH2088132.1"/>
    </source>
</evidence>
<dbReference type="Gene3D" id="3.30.70.1820">
    <property type="entry name" value="L1 transposable element, RRM domain"/>
    <property type="match status" value="1"/>
</dbReference>
<proteinExistence type="predicted"/>
<organism evidence="2 3">
    <name type="scientific">Euphydryas editha</name>
    <name type="common">Edith's checkerspot</name>
    <dbReference type="NCBI Taxonomy" id="104508"/>
    <lineage>
        <taxon>Eukaryota</taxon>
        <taxon>Metazoa</taxon>
        <taxon>Ecdysozoa</taxon>
        <taxon>Arthropoda</taxon>
        <taxon>Hexapoda</taxon>
        <taxon>Insecta</taxon>
        <taxon>Pterygota</taxon>
        <taxon>Neoptera</taxon>
        <taxon>Endopterygota</taxon>
        <taxon>Lepidoptera</taxon>
        <taxon>Glossata</taxon>
        <taxon>Ditrysia</taxon>
        <taxon>Papilionoidea</taxon>
        <taxon>Nymphalidae</taxon>
        <taxon>Nymphalinae</taxon>
        <taxon>Euphydryas</taxon>
    </lineage>
</organism>
<evidence type="ECO:0000313" key="3">
    <source>
        <dbReference type="Proteomes" id="UP001153954"/>
    </source>
</evidence>
<keyword evidence="3" id="KW-1185">Reference proteome</keyword>
<reference evidence="2" key="1">
    <citation type="submission" date="2022-03" db="EMBL/GenBank/DDBJ databases">
        <authorList>
            <person name="Tunstrom K."/>
        </authorList>
    </citation>
    <scope>NUCLEOTIDE SEQUENCE</scope>
</reference>
<feature type="domain" description="FP protein C-terminal" evidence="1">
    <location>
        <begin position="239"/>
        <end position="290"/>
    </location>
</feature>